<feature type="transmembrane region" description="Helical" evidence="8">
    <location>
        <begin position="841"/>
        <end position="864"/>
    </location>
</feature>
<comment type="catalytic activity">
    <reaction evidence="5">
        <text>an adenosine in mRNA + S-adenosyl-L-methionine = an N(6)-methyladenosine in mRNA + S-adenosyl-L-homocysteine + H(+)</text>
        <dbReference type="Rhea" id="RHEA:55584"/>
        <dbReference type="Rhea" id="RHEA-COMP:12414"/>
        <dbReference type="Rhea" id="RHEA-COMP:12417"/>
        <dbReference type="ChEBI" id="CHEBI:15378"/>
        <dbReference type="ChEBI" id="CHEBI:57856"/>
        <dbReference type="ChEBI" id="CHEBI:59789"/>
        <dbReference type="ChEBI" id="CHEBI:74411"/>
        <dbReference type="ChEBI" id="CHEBI:74449"/>
        <dbReference type="EC" id="2.1.1.348"/>
    </reaction>
</comment>
<keyword evidence="2" id="KW-0489">Methyltransferase</keyword>
<evidence type="ECO:0000256" key="2">
    <source>
        <dbReference type="ARBA" id="ARBA00022603"/>
    </source>
</evidence>
<reference evidence="9 10" key="3">
    <citation type="journal article" date="2015" name="Genome Announc.">
        <title>Draft Genome Sequence of the Archiascomycetous Yeast Saitoella complicata.</title>
        <authorList>
            <person name="Yamauchi K."/>
            <person name="Kondo S."/>
            <person name="Hamamoto M."/>
            <person name="Takahashi Y."/>
            <person name="Ogura Y."/>
            <person name="Hayashi T."/>
            <person name="Nishida H."/>
        </authorList>
    </citation>
    <scope>NUCLEOTIDE SEQUENCE [LARGE SCALE GENOMIC DNA]</scope>
    <source>
        <strain evidence="9 10">NRRL Y-17804</strain>
    </source>
</reference>
<keyword evidence="3" id="KW-0808">Transferase</keyword>
<sequence length="997" mass="110831">MDVSAVFNPLFLWQFSRNSKLCRSRGSDVVDCGSALNFETSERSLATIATAMTNSQPTARNLESVLLLHLSTAPPTFLTSLPLTPHALLISLCRRFPELTYSTSALSSLRSTLQKLARVWHTGVWIGDDSCLEWFDVRVVRVAAVASGVTIPPLPTPKRQRIRKTDPSSKPKDLDRGVIAQHEEELKQTSLTLLSTPTFLSSLPYTPPPNTVSNSESAFISYCPNFTKTGCARANGGMACRDQAHFVPIVKPWTDIALGDCSYLNTCHRIATSCKYLHYDILPPSCPPTLSSSSSSSPPRPDIWSRTEPMYTPPTPLPAQWISADIRKLDFRSLGKFGVVMMDPPWDIHQLLPYGTLTDDETLRMPGETLQEEGGLLLLWVTGRALEVGRQAMQSWGYRRVDEVVWVKVNQLGRCIRTGRTGHWLNHSKEHLLVGVRLPSSSRSHEAFDTRGISAHWRPLDADVLVSEVRETSRKPDEIYPLIDRIVGPNVRKLEIFGREGNLRPGWITVGNQLKGSRILEREVGERVGVEMEVSSSDLISHREEQLGRAVANRQRQDAPALAKGLYTYLLRDLSGLLLRVYFSEFVAGFFRTAGIPSSMNGTETSSSRTVAADPDPISRSSNGTAVLPPDPSQLTGELPPLPYTLHTRKLSILSFWTMMLIDSCLMPIALYVGLWYGTSLSHNHVFTISTALFGGVAIWEYTLRSWHLAFGKNSLRNRPLGNDKKWGFDAFHWCFTGLWVVLAAELIVGTIPREPVIRLLAMPPASVMFFMGFVMLFNDFLYSRHHPAPCRISSVPKGEPIRPSVYTIVEDIVAVDGAGGRTFRSAWNERYVASPVLPDLLWRLGVFWAIGAIVVATALTGVVMGIRSQLVGYIVAWVVPWIWVAVWTGVTVGPHAQSLAESTFAIQSSAFELLKMAAQMTPDEERHVADKEWQEIAERAHPVEGGKAKKEKEKEKKKDKGSRYPRGEKKAEQTEAEKKEVGGSVEEAMGELKVGQ</sequence>
<feature type="region of interest" description="Disordered" evidence="7">
    <location>
        <begin position="288"/>
        <end position="309"/>
    </location>
</feature>
<evidence type="ECO:0000256" key="6">
    <source>
        <dbReference type="PROSITE-ProRule" id="PRU00489"/>
    </source>
</evidence>
<name>A0A0E9NRV8_SAICN</name>
<dbReference type="GO" id="GO:0005634">
    <property type="term" value="C:nucleus"/>
    <property type="evidence" value="ECO:0007669"/>
    <property type="project" value="TreeGrafter"/>
</dbReference>
<feature type="compositionally biased region" description="Basic and acidic residues" evidence="7">
    <location>
        <begin position="163"/>
        <end position="174"/>
    </location>
</feature>
<dbReference type="SUPFAM" id="SSF53335">
    <property type="entry name" value="S-adenosyl-L-methionine-dependent methyltransferases"/>
    <property type="match status" value="1"/>
</dbReference>
<dbReference type="Proteomes" id="UP000033140">
    <property type="component" value="Unassembled WGS sequence"/>
</dbReference>
<feature type="transmembrane region" description="Helical" evidence="8">
    <location>
        <begin position="654"/>
        <end position="677"/>
    </location>
</feature>
<evidence type="ECO:0000256" key="7">
    <source>
        <dbReference type="SAM" id="MobiDB-lite"/>
    </source>
</evidence>
<dbReference type="STRING" id="698492.A0A0E9NRV8"/>
<feature type="compositionally biased region" description="Low complexity" evidence="7">
    <location>
        <begin position="288"/>
        <end position="297"/>
    </location>
</feature>
<dbReference type="EC" id="2.1.1.348" evidence="1"/>
<evidence type="ECO:0000256" key="4">
    <source>
        <dbReference type="ARBA" id="ARBA00022691"/>
    </source>
</evidence>
<organism evidence="9 10">
    <name type="scientific">Saitoella complicata (strain BCRC 22490 / CBS 7301 / JCM 7358 / NBRC 10748 / NRRL Y-17804)</name>
    <dbReference type="NCBI Taxonomy" id="698492"/>
    <lineage>
        <taxon>Eukaryota</taxon>
        <taxon>Fungi</taxon>
        <taxon>Dikarya</taxon>
        <taxon>Ascomycota</taxon>
        <taxon>Taphrinomycotina</taxon>
        <taxon>Taphrinomycotina incertae sedis</taxon>
        <taxon>Saitoella</taxon>
    </lineage>
</organism>
<dbReference type="GO" id="GO:0001734">
    <property type="term" value="F:mRNA m(6)A methyltransferase activity"/>
    <property type="evidence" value="ECO:0007669"/>
    <property type="project" value="UniProtKB-EC"/>
</dbReference>
<keyword evidence="8" id="KW-0812">Transmembrane</keyword>
<feature type="region of interest" description="Disordered" evidence="7">
    <location>
        <begin position="154"/>
        <end position="174"/>
    </location>
</feature>
<feature type="compositionally biased region" description="Basic and acidic residues" evidence="7">
    <location>
        <begin position="938"/>
        <end position="982"/>
    </location>
</feature>
<dbReference type="PANTHER" id="PTHR12829">
    <property type="entry name" value="N6-ADENOSINE-METHYLTRANSFERASE"/>
    <property type="match status" value="1"/>
</dbReference>
<keyword evidence="4" id="KW-0949">S-adenosyl-L-methionine</keyword>
<gene>
    <name evidence="9" type="ORF">G7K_6682-t1</name>
</gene>
<reference evidence="9 10" key="1">
    <citation type="journal article" date="2011" name="J. Gen. Appl. Microbiol.">
        <title>Draft genome sequencing of the enigmatic yeast Saitoella complicata.</title>
        <authorList>
            <person name="Nishida H."/>
            <person name="Hamamoto M."/>
            <person name="Sugiyama J."/>
        </authorList>
    </citation>
    <scope>NUCLEOTIDE SEQUENCE [LARGE SCALE GENOMIC DNA]</scope>
    <source>
        <strain evidence="9 10">NRRL Y-17804</strain>
    </source>
</reference>
<protein>
    <recommendedName>
        <fullName evidence="1">mRNA m(6)A methyltransferase</fullName>
        <ecNumber evidence="1">2.1.1.348</ecNumber>
    </recommendedName>
</protein>
<evidence type="ECO:0000313" key="9">
    <source>
        <dbReference type="EMBL" id="GAO52609.1"/>
    </source>
</evidence>
<feature type="transmembrane region" description="Helical" evidence="8">
    <location>
        <begin position="871"/>
        <end position="891"/>
    </location>
</feature>
<evidence type="ECO:0000256" key="5">
    <source>
        <dbReference type="ARBA" id="ARBA00048957"/>
    </source>
</evidence>
<proteinExistence type="inferred from homology"/>
<dbReference type="AlphaFoldDB" id="A0A0E9NRV8"/>
<evidence type="ECO:0000256" key="8">
    <source>
        <dbReference type="SAM" id="Phobius"/>
    </source>
</evidence>
<feature type="transmembrane region" description="Helical" evidence="8">
    <location>
        <begin position="757"/>
        <end position="778"/>
    </location>
</feature>
<evidence type="ECO:0000256" key="1">
    <source>
        <dbReference type="ARBA" id="ARBA00012160"/>
    </source>
</evidence>
<feature type="region of interest" description="Disordered" evidence="7">
    <location>
        <begin position="599"/>
        <end position="632"/>
    </location>
</feature>
<dbReference type="EMBL" id="BACD03000076">
    <property type="protein sequence ID" value="GAO52609.1"/>
    <property type="molecule type" value="Genomic_DNA"/>
</dbReference>
<keyword evidence="10" id="KW-1185">Reference proteome</keyword>
<dbReference type="PANTHER" id="PTHR12829:SF7">
    <property type="entry name" value="N6-ADENOSINE-METHYLTRANSFERASE CATALYTIC SUBUNIT"/>
    <property type="match status" value="1"/>
</dbReference>
<accession>A0A0E9NRV8</accession>
<dbReference type="Pfam" id="PF05063">
    <property type="entry name" value="MT-A70"/>
    <property type="match status" value="1"/>
</dbReference>
<comment type="similarity">
    <text evidence="6">Belongs to the MT-A70-like family.</text>
</comment>
<feature type="compositionally biased region" description="Polar residues" evidence="7">
    <location>
        <begin position="599"/>
        <end position="610"/>
    </location>
</feature>
<dbReference type="InterPro" id="IPR007757">
    <property type="entry name" value="MT-A70-like"/>
</dbReference>
<dbReference type="InterPro" id="IPR029063">
    <property type="entry name" value="SAM-dependent_MTases_sf"/>
</dbReference>
<keyword evidence="8" id="KW-0472">Membrane</keyword>
<dbReference type="GO" id="GO:0036396">
    <property type="term" value="C:RNA N6-methyladenosine methyltransferase complex"/>
    <property type="evidence" value="ECO:0007669"/>
    <property type="project" value="TreeGrafter"/>
</dbReference>
<evidence type="ECO:0000256" key="3">
    <source>
        <dbReference type="ARBA" id="ARBA00022679"/>
    </source>
</evidence>
<dbReference type="GO" id="GO:0032259">
    <property type="term" value="P:methylation"/>
    <property type="evidence" value="ECO:0007669"/>
    <property type="project" value="UniProtKB-KW"/>
</dbReference>
<comment type="caution">
    <text evidence="9">The sequence shown here is derived from an EMBL/GenBank/DDBJ whole genome shotgun (WGS) entry which is preliminary data.</text>
</comment>
<feature type="transmembrane region" description="Helical" evidence="8">
    <location>
        <begin position="689"/>
        <end position="711"/>
    </location>
</feature>
<dbReference type="PROSITE" id="PS51143">
    <property type="entry name" value="MT_A70"/>
    <property type="match status" value="1"/>
</dbReference>
<evidence type="ECO:0000313" key="10">
    <source>
        <dbReference type="Proteomes" id="UP000033140"/>
    </source>
</evidence>
<reference evidence="9 10" key="2">
    <citation type="journal article" date="2014" name="J. Gen. Appl. Microbiol.">
        <title>The early diverging ascomycetous budding yeast Saitoella complicata has three histone deacetylases belonging to the Clr6, Hos2, and Rpd3 lineages.</title>
        <authorList>
            <person name="Nishida H."/>
            <person name="Matsumoto T."/>
            <person name="Kondo S."/>
            <person name="Hamamoto M."/>
            <person name="Yoshikawa H."/>
        </authorList>
    </citation>
    <scope>NUCLEOTIDE SEQUENCE [LARGE SCALE GENOMIC DNA]</scope>
    <source>
        <strain evidence="9 10">NRRL Y-17804</strain>
    </source>
</reference>
<feature type="region of interest" description="Disordered" evidence="7">
    <location>
        <begin position="938"/>
        <end position="997"/>
    </location>
</feature>
<feature type="transmembrane region" description="Helical" evidence="8">
    <location>
        <begin position="731"/>
        <end position="750"/>
    </location>
</feature>
<keyword evidence="8" id="KW-1133">Transmembrane helix</keyword>